<reference evidence="1 2" key="1">
    <citation type="submission" date="2014-09" db="EMBL/GenBank/DDBJ databases">
        <title>A draft genome sequence for Xanthomonas axonopodis pv. vasculorum NCPPB 900.</title>
        <authorList>
            <person name="Harrison J."/>
            <person name="Studholme D.J."/>
        </authorList>
    </citation>
    <scope>NUCLEOTIDE SEQUENCE [LARGE SCALE GENOMIC DNA]</scope>
    <source>
        <strain evidence="1 2">NCPPB 900</strain>
    </source>
</reference>
<dbReference type="RefSeq" id="WP_042824148.1">
    <property type="nucleotide sequence ID" value="NZ_CP150835.1"/>
</dbReference>
<protein>
    <submittedName>
        <fullName evidence="1">Uncharacterized protein</fullName>
    </submittedName>
</protein>
<name>A0A098PYG3_9XANT</name>
<gene>
    <name evidence="1" type="ORF">GW15_0218955</name>
</gene>
<dbReference type="Proteomes" id="UP000028012">
    <property type="component" value="Unassembled WGS sequence"/>
</dbReference>
<organism evidence="1 2">
    <name type="scientific">Xanthomonas axonopodis pv. vasculorum</name>
    <dbReference type="NCBI Taxonomy" id="325777"/>
    <lineage>
        <taxon>Bacteria</taxon>
        <taxon>Pseudomonadati</taxon>
        <taxon>Pseudomonadota</taxon>
        <taxon>Gammaproteobacteria</taxon>
        <taxon>Lysobacterales</taxon>
        <taxon>Lysobacteraceae</taxon>
        <taxon>Xanthomonas</taxon>
    </lineage>
</organism>
<dbReference type="EMBL" id="JPHD02000120">
    <property type="protein sequence ID" value="KGE50742.1"/>
    <property type="molecule type" value="Genomic_DNA"/>
</dbReference>
<dbReference type="HOGENOM" id="CLU_2921659_0_0_6"/>
<accession>A0A098PYG3</accession>
<evidence type="ECO:0000313" key="1">
    <source>
        <dbReference type="EMBL" id="KGE50742.1"/>
    </source>
</evidence>
<sequence>MVRDLDAMSCRQLRESQAALPASPLQKLREAVGHAARRTDCMHRTTFASHAGDADVLFLNV</sequence>
<dbReference type="STRING" id="325777.GW15_0218955"/>
<dbReference type="AlphaFoldDB" id="A0A098PYG3"/>
<comment type="caution">
    <text evidence="1">The sequence shown here is derived from an EMBL/GenBank/DDBJ whole genome shotgun (WGS) entry which is preliminary data.</text>
</comment>
<evidence type="ECO:0000313" key="2">
    <source>
        <dbReference type="Proteomes" id="UP000028012"/>
    </source>
</evidence>
<proteinExistence type="predicted"/>